<feature type="transmembrane region" description="Helical" evidence="1">
    <location>
        <begin position="742"/>
        <end position="765"/>
    </location>
</feature>
<keyword evidence="1" id="KW-0472">Membrane</keyword>
<reference evidence="3" key="1">
    <citation type="journal article" date="2023" name="Mol. Ecol. Resour.">
        <title>Chromosome-level genome assembly of a triploid poplar Populus alba 'Berolinensis'.</title>
        <authorList>
            <person name="Chen S."/>
            <person name="Yu Y."/>
            <person name="Wang X."/>
            <person name="Wang S."/>
            <person name="Zhang T."/>
            <person name="Zhou Y."/>
            <person name="He R."/>
            <person name="Meng N."/>
            <person name="Wang Y."/>
            <person name="Liu W."/>
            <person name="Liu Z."/>
            <person name="Liu J."/>
            <person name="Guo Q."/>
            <person name="Huang H."/>
            <person name="Sederoff R.R."/>
            <person name="Wang G."/>
            <person name="Qu G."/>
            <person name="Chen S."/>
        </authorList>
    </citation>
    <scope>NUCLEOTIDE SEQUENCE</scope>
    <source>
        <strain evidence="3">SC-2020</strain>
    </source>
</reference>
<evidence type="ECO:0000256" key="1">
    <source>
        <dbReference type="SAM" id="Phobius"/>
    </source>
</evidence>
<protein>
    <recommendedName>
        <fullName evidence="2">DUF4220 domain-containing protein</fullName>
    </recommendedName>
</protein>
<feature type="transmembrane region" description="Helical" evidence="1">
    <location>
        <begin position="533"/>
        <end position="552"/>
    </location>
</feature>
<dbReference type="Pfam" id="PF04578">
    <property type="entry name" value="DUF594"/>
    <property type="match status" value="2"/>
</dbReference>
<comment type="caution">
    <text evidence="3">The sequence shown here is derived from an EMBL/GenBank/DDBJ whole genome shotgun (WGS) entry which is preliminary data.</text>
</comment>
<feature type="domain" description="DUF4220" evidence="2">
    <location>
        <begin position="15"/>
        <end position="187"/>
    </location>
</feature>
<gene>
    <name evidence="3" type="ORF">NC653_028724</name>
</gene>
<sequence length="1121" mass="129164">MFESISDVQDYSNISDDKLLQVSYGMLKMAKCLFVGVPITARETSILPNHQEATSNPLKKIYPKDAFKVTEMQLGFMYDLLYTKALVSYTPCGVVLRLSSFLLTSIVLPPHNVHKYSKVDLCITLSLLVAAMVLEIYAALAFLFSDRTLVWMRKHNFPSISRYITSLPIHRNHRWSNNMGQFNLLSYFNEKPMGFRGILELLKINEKLEKQRYATYPQVPEDLKEWLVMHSIKFRDMLKKGPEDVKLMSRSARGAASLESFLPNSDDQTILFMSCFTEFHQTIIIWHIATELCYHLDHDYFTQKEIRPSSSAETAVLNWKMSKRISRYMMYLLAISPETLPSSGEIGHVNFNRTCEEGRIEIASFDKVGIQRERKHKIKIEASKRLYEQHKDSITEKSQILKQLNGSLLSLGCVLAKHLIESMREKPEEERMERKWNAIAGCLFEFLVYAGRQSSGNQHAQQLRQGGEFLTHFWLLFEELTTIPMEALYPCLKKLWNEWQLQALLVLLSLLLQVILILLGNRRKYINKIWIKIIVWPAYLLADLIATTALGIQTNRFSYHSGPLDAQLELTAFWAPFLLLHLVMVAGLIKYGERAWVLWSASYEQRSKASKSPHHNILQSISDVQDYSNISDDKLLQVSYGMFEMAKSLLAGVSTTAIEPSILAKHQEVTSNLLEKMSPKDAFKVIEIQLGFMYDLLYTKALVSYTTCGIVLRITSFLLTSIVLVLFSLAPHNVHKYSKVDLCITFSLLAVAIVLELYAALAFLFSDRTLVWMRKHNFPSISRYITSLPIHRNHRWSNYMGQFNLLSYFFNEKPMGFRGILELLKINEKLEKQRYATYPQVPEDLKEWLVMHSKKFWRVIKESQGIESMMALSWRGSVSLSYMLPKDTVYILSTGIELQQTIIVWHIATELCYHLDHDYFIQRETRPSGSADTGVLNWKMSKRISRYMMYLLAISPETLPASGATGQINFEGTCDEGRKEIASFESKLDDQVCTLGERKHKIKIEASKWLYERHKDSIAGENQIEQQLSGSLLSLGCVLANHLTNCLQTKPEEERMEKRWDAIGSCWFEFLYHAGRQSSGNQHAQQLRQGGEFLTHIWLLYEELTLLDKLSTAEADRNEGE</sequence>
<dbReference type="AlphaFoldDB" id="A0AAD6M0S8"/>
<dbReference type="InterPro" id="IPR025315">
    <property type="entry name" value="DUF4220"/>
</dbReference>
<keyword evidence="4" id="KW-1185">Reference proteome</keyword>
<feature type="domain" description="DUF4220" evidence="2">
    <location>
        <begin position="536"/>
        <end position="582"/>
    </location>
</feature>
<dbReference type="Pfam" id="PF13968">
    <property type="entry name" value="DUF4220"/>
    <property type="match status" value="3"/>
</dbReference>
<name>A0AAD6M0S8_9ROSI</name>
<dbReference type="InterPro" id="IPR007658">
    <property type="entry name" value="DUF594"/>
</dbReference>
<feature type="transmembrane region" description="Helical" evidence="1">
    <location>
        <begin position="86"/>
        <end position="109"/>
    </location>
</feature>
<keyword evidence="1" id="KW-0812">Transmembrane</keyword>
<dbReference type="PANTHER" id="PTHR31325">
    <property type="entry name" value="OS01G0798800 PROTEIN-RELATED"/>
    <property type="match status" value="1"/>
</dbReference>
<evidence type="ECO:0000313" key="4">
    <source>
        <dbReference type="Proteomes" id="UP001164929"/>
    </source>
</evidence>
<evidence type="ECO:0000259" key="2">
    <source>
        <dbReference type="Pfam" id="PF13968"/>
    </source>
</evidence>
<feature type="domain" description="DUF4220" evidence="2">
    <location>
        <begin position="583"/>
        <end position="808"/>
    </location>
</feature>
<proteinExistence type="predicted"/>
<evidence type="ECO:0000313" key="3">
    <source>
        <dbReference type="EMBL" id="KAJ6976647.1"/>
    </source>
</evidence>
<dbReference type="Proteomes" id="UP001164929">
    <property type="component" value="Chromosome 12"/>
</dbReference>
<feature type="transmembrane region" description="Helical" evidence="1">
    <location>
        <begin position="572"/>
        <end position="589"/>
    </location>
</feature>
<keyword evidence="1" id="KW-1133">Transmembrane helix</keyword>
<feature type="transmembrane region" description="Helical" evidence="1">
    <location>
        <begin position="121"/>
        <end position="144"/>
    </location>
</feature>
<accession>A0AAD6M0S8</accession>
<organism evidence="3 4">
    <name type="scientific">Populus alba x Populus x berolinensis</name>
    <dbReference type="NCBI Taxonomy" id="444605"/>
    <lineage>
        <taxon>Eukaryota</taxon>
        <taxon>Viridiplantae</taxon>
        <taxon>Streptophyta</taxon>
        <taxon>Embryophyta</taxon>
        <taxon>Tracheophyta</taxon>
        <taxon>Spermatophyta</taxon>
        <taxon>Magnoliopsida</taxon>
        <taxon>eudicotyledons</taxon>
        <taxon>Gunneridae</taxon>
        <taxon>Pentapetalae</taxon>
        <taxon>rosids</taxon>
        <taxon>fabids</taxon>
        <taxon>Malpighiales</taxon>
        <taxon>Salicaceae</taxon>
        <taxon>Saliceae</taxon>
        <taxon>Populus</taxon>
    </lineage>
</organism>
<feature type="transmembrane region" description="Helical" evidence="1">
    <location>
        <begin position="710"/>
        <end position="730"/>
    </location>
</feature>
<feature type="transmembrane region" description="Helical" evidence="1">
    <location>
        <begin position="499"/>
        <end position="521"/>
    </location>
</feature>
<dbReference type="EMBL" id="JAQIZT010000012">
    <property type="protein sequence ID" value="KAJ6976647.1"/>
    <property type="molecule type" value="Genomic_DNA"/>
</dbReference>